<dbReference type="Proteomes" id="UP000036756">
    <property type="component" value="Unassembled WGS sequence"/>
</dbReference>
<evidence type="ECO:0000256" key="11">
    <source>
        <dbReference type="ARBA" id="ARBA00022842"/>
    </source>
</evidence>
<comment type="caution">
    <text evidence="16">The sequence shown here is derived from an EMBL/GenBank/DDBJ whole genome shotgun (WGS) entry which is preliminary data.</text>
</comment>
<dbReference type="EC" id="2.7.1.40" evidence="4 14"/>
<evidence type="ECO:0000256" key="2">
    <source>
        <dbReference type="ARBA" id="ARBA00004997"/>
    </source>
</evidence>
<dbReference type="GO" id="GO:0004743">
    <property type="term" value="F:pyruvate kinase activity"/>
    <property type="evidence" value="ECO:0007669"/>
    <property type="project" value="UniProtKB-EC"/>
</dbReference>
<dbReference type="EMBL" id="LFVU01000004">
    <property type="protein sequence ID" value="KMT22808.1"/>
    <property type="molecule type" value="Genomic_DNA"/>
</dbReference>
<dbReference type="InterPro" id="IPR015793">
    <property type="entry name" value="Pyrv_Knase_brl"/>
</dbReference>
<dbReference type="PANTHER" id="PTHR11817">
    <property type="entry name" value="PYRUVATE KINASE"/>
    <property type="match status" value="1"/>
</dbReference>
<dbReference type="InterPro" id="IPR040442">
    <property type="entry name" value="Pyrv_kinase-like_dom_sf"/>
</dbReference>
<evidence type="ECO:0000256" key="10">
    <source>
        <dbReference type="ARBA" id="ARBA00022840"/>
    </source>
</evidence>
<dbReference type="GO" id="GO:0030955">
    <property type="term" value="F:potassium ion binding"/>
    <property type="evidence" value="ECO:0007669"/>
    <property type="project" value="InterPro"/>
</dbReference>
<dbReference type="GO" id="GO:0005524">
    <property type="term" value="F:ATP binding"/>
    <property type="evidence" value="ECO:0007669"/>
    <property type="project" value="UniProtKB-KW"/>
</dbReference>
<evidence type="ECO:0000256" key="14">
    <source>
        <dbReference type="RuleBase" id="RU000504"/>
    </source>
</evidence>
<dbReference type="SUPFAM" id="SSF50800">
    <property type="entry name" value="PK beta-barrel domain-like"/>
    <property type="match status" value="1"/>
</dbReference>
<evidence type="ECO:0000256" key="3">
    <source>
        <dbReference type="ARBA" id="ARBA00008663"/>
    </source>
</evidence>
<evidence type="ECO:0000256" key="9">
    <source>
        <dbReference type="ARBA" id="ARBA00022777"/>
    </source>
</evidence>
<comment type="pathway">
    <text evidence="2 14">Carbohydrate degradation; glycolysis; pyruvate from D-glyceraldehyde 3-phosphate: step 5/5.</text>
</comment>
<evidence type="ECO:0000256" key="1">
    <source>
        <dbReference type="ARBA" id="ARBA00001958"/>
    </source>
</evidence>
<name>A0A0J8DF55_CLOCY</name>
<evidence type="ECO:0000256" key="12">
    <source>
        <dbReference type="ARBA" id="ARBA00023152"/>
    </source>
</evidence>
<protein>
    <recommendedName>
        <fullName evidence="5 14">Pyruvate kinase</fullName>
        <ecNumber evidence="4 14">2.7.1.40</ecNumber>
    </recommendedName>
</protein>
<evidence type="ECO:0000256" key="7">
    <source>
        <dbReference type="ARBA" id="ARBA00022723"/>
    </source>
</evidence>
<dbReference type="AlphaFoldDB" id="A0A0J8DF55"/>
<keyword evidence="9 14" id="KW-0418">Kinase</keyword>
<keyword evidence="6 14" id="KW-0808">Transferase</keyword>
<evidence type="ECO:0000256" key="5">
    <source>
        <dbReference type="ARBA" id="ARBA00018587"/>
    </source>
</evidence>
<evidence type="ECO:0000313" key="16">
    <source>
        <dbReference type="EMBL" id="KMT22808.1"/>
    </source>
</evidence>
<dbReference type="SUPFAM" id="SSF51621">
    <property type="entry name" value="Phosphoenolpyruvate/pyruvate domain"/>
    <property type="match status" value="1"/>
</dbReference>
<keyword evidence="7" id="KW-0479">Metal-binding</keyword>
<dbReference type="InterPro" id="IPR011037">
    <property type="entry name" value="Pyrv_Knase-like_insert_dom_sf"/>
</dbReference>
<gene>
    <name evidence="16" type="primary">pyk</name>
    <name evidence="16" type="ORF">CLCY_5c00470</name>
</gene>
<feature type="domain" description="Pyruvate kinase barrel" evidence="15">
    <location>
        <begin position="3"/>
        <end position="323"/>
    </location>
</feature>
<dbReference type="RefSeq" id="WP_082141668.1">
    <property type="nucleotide sequence ID" value="NZ_LFVU01000004.1"/>
</dbReference>
<evidence type="ECO:0000313" key="17">
    <source>
        <dbReference type="Proteomes" id="UP000036756"/>
    </source>
</evidence>
<keyword evidence="12 14" id="KW-0324">Glycolysis</keyword>
<evidence type="ECO:0000256" key="4">
    <source>
        <dbReference type="ARBA" id="ARBA00012142"/>
    </source>
</evidence>
<dbReference type="PATRIC" id="fig|1121307.3.peg.1979"/>
<dbReference type="InterPro" id="IPR015813">
    <property type="entry name" value="Pyrv/PenolPyrv_kinase-like_dom"/>
</dbReference>
<sequence>MYLICSMGPKINTIADIERLVNAGMTTSRFNFSHSQYSKIEKLIKDIKRNYPSVQIMQDLQGNKLRVSKRFVGEVLIKKGEKVLFCLDDMYINRFKVSKYPLIPINYEGDFLDLLGAREIFMKDATMHFRIIKKDSRFIMAEAVKGGVIREEKGINLPGIDRKRLRISEKDKKDIEWGVKKGVDIICASYVSGKKDIEDVRRCIESYSNIEGFKYPKVWSKIECQEGMDNIDEILKISDGIMLGRGDLKAEVPYYMIPIIQEGLLKKMKNSDKPFVIATYVLESSKKEKMPTIGELNDIYNSIKLGVNGFMLAGEVGTSNNPSFGVEILKDLIEKYTK</sequence>
<dbReference type="InterPro" id="IPR001697">
    <property type="entry name" value="Pyr_Knase"/>
</dbReference>
<dbReference type="STRING" id="1121307.CLCY_5c00470"/>
<keyword evidence="10" id="KW-0067">ATP-binding</keyword>
<dbReference type="Pfam" id="PF00224">
    <property type="entry name" value="PK"/>
    <property type="match status" value="1"/>
</dbReference>
<dbReference type="OrthoDB" id="2031270at2"/>
<dbReference type="UniPathway" id="UPA00109">
    <property type="reaction ID" value="UER00188"/>
</dbReference>
<organism evidence="16 17">
    <name type="scientific">Clostridium cylindrosporum DSM 605</name>
    <dbReference type="NCBI Taxonomy" id="1121307"/>
    <lineage>
        <taxon>Bacteria</taxon>
        <taxon>Bacillati</taxon>
        <taxon>Bacillota</taxon>
        <taxon>Clostridia</taxon>
        <taxon>Eubacteriales</taxon>
        <taxon>Clostridiaceae</taxon>
        <taxon>Clostridium</taxon>
    </lineage>
</organism>
<comment type="cofactor">
    <cofactor evidence="1">
        <name>K(+)</name>
        <dbReference type="ChEBI" id="CHEBI:29103"/>
    </cofactor>
</comment>
<keyword evidence="8" id="KW-0547">Nucleotide-binding</keyword>
<dbReference type="Gene3D" id="2.40.33.10">
    <property type="entry name" value="PK beta-barrel domain-like"/>
    <property type="match status" value="1"/>
</dbReference>
<keyword evidence="17" id="KW-1185">Reference proteome</keyword>
<dbReference type="InterPro" id="IPR015806">
    <property type="entry name" value="Pyrv_Knase_insert_dom_sf"/>
</dbReference>
<comment type="catalytic activity">
    <reaction evidence="14">
        <text>pyruvate + ATP = phosphoenolpyruvate + ADP + H(+)</text>
        <dbReference type="Rhea" id="RHEA:18157"/>
        <dbReference type="ChEBI" id="CHEBI:15361"/>
        <dbReference type="ChEBI" id="CHEBI:15378"/>
        <dbReference type="ChEBI" id="CHEBI:30616"/>
        <dbReference type="ChEBI" id="CHEBI:58702"/>
        <dbReference type="ChEBI" id="CHEBI:456216"/>
        <dbReference type="EC" id="2.7.1.40"/>
    </reaction>
</comment>
<dbReference type="GO" id="GO:0000287">
    <property type="term" value="F:magnesium ion binding"/>
    <property type="evidence" value="ECO:0007669"/>
    <property type="project" value="InterPro"/>
</dbReference>
<evidence type="ECO:0000259" key="15">
    <source>
        <dbReference type="Pfam" id="PF00224"/>
    </source>
</evidence>
<reference evidence="16 17" key="1">
    <citation type="submission" date="2015-06" db="EMBL/GenBank/DDBJ databases">
        <title>Draft genome sequence of the purine-degrading Clostridium cylindrosporum HC-1 (DSM 605).</title>
        <authorList>
            <person name="Poehlein A."/>
            <person name="Schiel-Bengelsdorf B."/>
            <person name="Bengelsdorf F."/>
            <person name="Daniel R."/>
            <person name="Duerre P."/>
        </authorList>
    </citation>
    <scope>NUCLEOTIDE SEQUENCE [LARGE SCALE GENOMIC DNA]</scope>
    <source>
        <strain evidence="16 17">DSM 605</strain>
    </source>
</reference>
<dbReference type="PRINTS" id="PR01050">
    <property type="entry name" value="PYRUVTKNASE"/>
</dbReference>
<proteinExistence type="inferred from homology"/>
<dbReference type="GO" id="GO:0016301">
    <property type="term" value="F:kinase activity"/>
    <property type="evidence" value="ECO:0007669"/>
    <property type="project" value="UniProtKB-KW"/>
</dbReference>
<accession>A0A0J8DF55</accession>
<evidence type="ECO:0000256" key="13">
    <source>
        <dbReference type="ARBA" id="ARBA00023317"/>
    </source>
</evidence>
<keyword evidence="11 14" id="KW-0460">Magnesium</keyword>
<dbReference type="Gene3D" id="3.20.20.60">
    <property type="entry name" value="Phosphoenolpyruvate-binding domains"/>
    <property type="match status" value="1"/>
</dbReference>
<keyword evidence="13 16" id="KW-0670">Pyruvate</keyword>
<evidence type="ECO:0000256" key="8">
    <source>
        <dbReference type="ARBA" id="ARBA00022741"/>
    </source>
</evidence>
<comment type="similarity">
    <text evidence="3 14">Belongs to the pyruvate kinase family.</text>
</comment>
<evidence type="ECO:0000256" key="6">
    <source>
        <dbReference type="ARBA" id="ARBA00022679"/>
    </source>
</evidence>